<reference evidence="5" key="1">
    <citation type="journal article" date="2023" name="Mol. Ecol. Resour.">
        <title>Chromosome-level genome assembly of a triploid poplar Populus alba 'Berolinensis'.</title>
        <authorList>
            <person name="Chen S."/>
            <person name="Yu Y."/>
            <person name="Wang X."/>
            <person name="Wang S."/>
            <person name="Zhang T."/>
            <person name="Zhou Y."/>
            <person name="He R."/>
            <person name="Meng N."/>
            <person name="Wang Y."/>
            <person name="Liu W."/>
            <person name="Liu Z."/>
            <person name="Liu J."/>
            <person name="Guo Q."/>
            <person name="Huang H."/>
            <person name="Sederoff R.R."/>
            <person name="Wang G."/>
            <person name="Qu G."/>
            <person name="Chen S."/>
        </authorList>
    </citation>
    <scope>NUCLEOTIDE SEQUENCE</scope>
    <source>
        <strain evidence="5">SC-2020</strain>
    </source>
</reference>
<dbReference type="EMBL" id="JAQIZT010000010">
    <property type="protein sequence ID" value="KAJ6981116.1"/>
    <property type="molecule type" value="Genomic_DNA"/>
</dbReference>
<dbReference type="Proteomes" id="UP001164929">
    <property type="component" value="Chromosome 10"/>
</dbReference>
<keyword evidence="4" id="KW-1133">Transmembrane helix</keyword>
<dbReference type="GO" id="GO:0046872">
    <property type="term" value="F:metal ion binding"/>
    <property type="evidence" value="ECO:0007669"/>
    <property type="project" value="UniProtKB-KW"/>
</dbReference>
<dbReference type="GO" id="GO:0032264">
    <property type="term" value="P:IMP salvage"/>
    <property type="evidence" value="ECO:0007669"/>
    <property type="project" value="InterPro"/>
</dbReference>
<feature type="binding site" evidence="2">
    <location>
        <position position="381"/>
    </location>
    <ligand>
        <name>substrate</name>
    </ligand>
</feature>
<comment type="cofactor">
    <cofactor evidence="3">
        <name>Zn(2+)</name>
        <dbReference type="ChEBI" id="CHEBI:29105"/>
    </cofactor>
    <text evidence="3">Binds 1 zinc ion per subunit.</text>
</comment>
<proteinExistence type="inferred from homology"/>
<evidence type="ECO:0000256" key="4">
    <source>
        <dbReference type="SAM" id="Phobius"/>
    </source>
</evidence>
<dbReference type="PANTHER" id="PTHR11359:SF14">
    <property type="entry name" value="AMP DEAMINASE"/>
    <property type="match status" value="1"/>
</dbReference>
<dbReference type="InterPro" id="IPR006329">
    <property type="entry name" value="AMPD"/>
</dbReference>
<dbReference type="GO" id="GO:0046033">
    <property type="term" value="P:AMP metabolic process"/>
    <property type="evidence" value="ECO:0007669"/>
    <property type="project" value="TreeGrafter"/>
</dbReference>
<name>A0AAD6M8X2_9ROSI</name>
<dbReference type="Gene3D" id="3.20.20.140">
    <property type="entry name" value="Metal-dependent hydrolases"/>
    <property type="match status" value="1"/>
</dbReference>
<dbReference type="GO" id="GO:0005829">
    <property type="term" value="C:cytosol"/>
    <property type="evidence" value="ECO:0007669"/>
    <property type="project" value="TreeGrafter"/>
</dbReference>
<comment type="caution">
    <text evidence="5">The sequence shown here is derived from an EMBL/GenBank/DDBJ whole genome shotgun (WGS) entry which is preliminary data.</text>
</comment>
<feature type="binding site" evidence="2">
    <location>
        <begin position="450"/>
        <end position="455"/>
    </location>
    <ligand>
        <name>substrate</name>
    </ligand>
</feature>
<dbReference type="PANTHER" id="PTHR11359">
    <property type="entry name" value="AMP DEAMINASE"/>
    <property type="match status" value="1"/>
</dbReference>
<feature type="transmembrane region" description="Helical" evidence="4">
    <location>
        <begin position="12"/>
        <end position="33"/>
    </location>
</feature>
<gene>
    <name evidence="5" type="ORF">NC653_024491</name>
</gene>
<sequence>MDSSSPSPSSSLQLAMAALVGASLMAISAFFIHKRSVDQVLDRLITLRRNSLLKEKEKGTVVVDDKNHDEDEEHGSDGELILIDRKICVSHSLDDDTAIPSYRRMSSSMPNAVLSNDWFDEESMRFGLGSHREDNNLNFIPLGLPPLHTVPRQGDDKTLNYSSSLRRLASMGRLMTPRSPSGNAFDYSGDSEDEGTAFADEDATIYSQNVDSSADYINDIDPKIQNSSALQFSSVDSTNSVPGQNFEQHVDRRGHATSESINVEEEEVRKMIRECLDLRNSYLYAEKVAPWMKHSVEESTASEVNADDFEPFPATSHCFRMEDGVVHVYASEQACACNLYLHAIQKFRLHLLINADRESMAQKGAPHRDFYNIRKVDTHVHHSACMNQKHLLRFIKSKLREEPDEVVIFRDGKYMTLNEVFESLDLTVYDLNVDLLDVHADKSTFHRFDKFNLKYNPCGQSRLREIFLKQDNLIQGY</sequence>
<dbReference type="GO" id="GO:0003876">
    <property type="term" value="F:AMP deaminase activity"/>
    <property type="evidence" value="ECO:0007669"/>
    <property type="project" value="InterPro"/>
</dbReference>
<dbReference type="Pfam" id="PF19326">
    <property type="entry name" value="AMP_deaminase"/>
    <property type="match status" value="1"/>
</dbReference>
<evidence type="ECO:0000256" key="2">
    <source>
        <dbReference type="PIRSR" id="PIRSR606329-2"/>
    </source>
</evidence>
<evidence type="ECO:0000256" key="3">
    <source>
        <dbReference type="PIRSR" id="PIRSR606329-3"/>
    </source>
</evidence>
<keyword evidence="6" id="KW-1185">Reference proteome</keyword>
<dbReference type="AlphaFoldDB" id="A0AAD6M8X2"/>
<dbReference type="InterPro" id="IPR032466">
    <property type="entry name" value="Metal_Hydrolase"/>
</dbReference>
<evidence type="ECO:0000256" key="1">
    <source>
        <dbReference type="ARBA" id="ARBA00006676"/>
    </source>
</evidence>
<dbReference type="SUPFAM" id="SSF51556">
    <property type="entry name" value="Metallo-dependent hydrolases"/>
    <property type="match status" value="1"/>
</dbReference>
<organism evidence="5 6">
    <name type="scientific">Populus alba x Populus x berolinensis</name>
    <dbReference type="NCBI Taxonomy" id="444605"/>
    <lineage>
        <taxon>Eukaryota</taxon>
        <taxon>Viridiplantae</taxon>
        <taxon>Streptophyta</taxon>
        <taxon>Embryophyta</taxon>
        <taxon>Tracheophyta</taxon>
        <taxon>Spermatophyta</taxon>
        <taxon>Magnoliopsida</taxon>
        <taxon>eudicotyledons</taxon>
        <taxon>Gunneridae</taxon>
        <taxon>Pentapetalae</taxon>
        <taxon>rosids</taxon>
        <taxon>fabids</taxon>
        <taxon>Malpighiales</taxon>
        <taxon>Salicaceae</taxon>
        <taxon>Saliceae</taxon>
        <taxon>Populus</taxon>
    </lineage>
</organism>
<keyword evidence="3" id="KW-0479">Metal-binding</keyword>
<evidence type="ECO:0000313" key="5">
    <source>
        <dbReference type="EMBL" id="KAJ6981116.1"/>
    </source>
</evidence>
<accession>A0AAD6M8X2</accession>
<keyword evidence="4" id="KW-0812">Transmembrane</keyword>
<feature type="binding site" evidence="3">
    <location>
        <position position="381"/>
    </location>
    <ligand>
        <name>Zn(2+)</name>
        <dbReference type="ChEBI" id="CHEBI:29105"/>
        <note>catalytic</note>
    </ligand>
</feature>
<keyword evidence="3" id="KW-0862">Zinc</keyword>
<protein>
    <submittedName>
        <fullName evidence="5">AMP deaminase isoform X3</fullName>
    </submittedName>
</protein>
<keyword evidence="4" id="KW-0472">Membrane</keyword>
<feature type="binding site" evidence="3">
    <location>
        <position position="379"/>
    </location>
    <ligand>
        <name>Zn(2+)</name>
        <dbReference type="ChEBI" id="CHEBI:29105"/>
        <note>catalytic</note>
    </ligand>
</feature>
<evidence type="ECO:0000313" key="6">
    <source>
        <dbReference type="Proteomes" id="UP001164929"/>
    </source>
</evidence>
<comment type="similarity">
    <text evidence="1">Belongs to the metallo-dependent hydrolases superfamily. Adenosine and AMP deaminases family.</text>
</comment>